<dbReference type="FunFam" id="3.90.79.10:FF:000019">
    <property type="entry name" value="Thiamin pyrophosphokinase, putative"/>
    <property type="match status" value="1"/>
</dbReference>
<sequence>FVPPITIPHIRSHPSVFVINPSETRVDVHPNLKTESERTHAVEGVMQSWRDKGLFDCLKGWRSECYDVFGSLADGKRGVIMQIERSAAGCLGIRAYGCHLNGYTRDAQTGELKMWIARRSKTKQTYPGMLDNIVGGGLPAGVKPHQNILKESQEEASIPPSLASKAIPVSAATFFMNSPERGWIPDTEYIYDLELPSDFVPKPEDGEVEGFYLMSVDEIKKHLHANEFMPESGLVVIDFLIRHGFVSAKDEPDYVDVLQGLRRKLPFPGPSFCWT</sequence>
<dbReference type="Gene3D" id="3.90.79.10">
    <property type="entry name" value="Nucleoside Triphosphate Pyrophosphohydrolase"/>
    <property type="match status" value="1"/>
</dbReference>
<dbReference type="AlphaFoldDB" id="A0AAD5S268"/>
<dbReference type="Proteomes" id="UP001212841">
    <property type="component" value="Unassembled WGS sequence"/>
</dbReference>
<feature type="non-terminal residue" evidence="2">
    <location>
        <position position="1"/>
    </location>
</feature>
<dbReference type="InterPro" id="IPR015797">
    <property type="entry name" value="NUDIX_hydrolase-like_dom_sf"/>
</dbReference>
<reference evidence="2" key="1">
    <citation type="submission" date="2020-05" db="EMBL/GenBank/DDBJ databases">
        <title>Phylogenomic resolution of chytrid fungi.</title>
        <authorList>
            <person name="Stajich J.E."/>
            <person name="Amses K."/>
            <person name="Simmons R."/>
            <person name="Seto K."/>
            <person name="Myers J."/>
            <person name="Bonds A."/>
            <person name="Quandt C.A."/>
            <person name="Barry K."/>
            <person name="Liu P."/>
            <person name="Grigoriev I."/>
            <person name="Longcore J.E."/>
            <person name="James T.Y."/>
        </authorList>
    </citation>
    <scope>NUCLEOTIDE SEQUENCE</scope>
    <source>
        <strain evidence="2">JEL0318</strain>
    </source>
</reference>
<dbReference type="GO" id="GO:0044715">
    <property type="term" value="F:8-oxo-dGDP phosphatase activity"/>
    <property type="evidence" value="ECO:0007669"/>
    <property type="project" value="TreeGrafter"/>
</dbReference>
<evidence type="ECO:0000259" key="1">
    <source>
        <dbReference type="PROSITE" id="PS51462"/>
    </source>
</evidence>
<protein>
    <recommendedName>
        <fullName evidence="1">Nudix hydrolase domain-containing protein</fullName>
    </recommendedName>
</protein>
<feature type="domain" description="Nudix hydrolase" evidence="1">
    <location>
        <begin position="83"/>
        <end position="236"/>
    </location>
</feature>
<evidence type="ECO:0000313" key="2">
    <source>
        <dbReference type="EMBL" id="KAJ3033435.1"/>
    </source>
</evidence>
<name>A0AAD5S268_9FUNG</name>
<accession>A0AAD5S268</accession>
<proteinExistence type="predicted"/>
<dbReference type="SUPFAM" id="SSF55811">
    <property type="entry name" value="Nudix"/>
    <property type="match status" value="1"/>
</dbReference>
<dbReference type="Pfam" id="PF00293">
    <property type="entry name" value="NUDIX"/>
    <property type="match status" value="1"/>
</dbReference>
<dbReference type="PANTHER" id="PTHR13622">
    <property type="entry name" value="THIAMIN PYROPHOSPHOKINASE"/>
    <property type="match status" value="1"/>
</dbReference>
<keyword evidence="3" id="KW-1185">Reference proteome</keyword>
<gene>
    <name evidence="2" type="ORF">HK097_004849</name>
</gene>
<dbReference type="InterPro" id="IPR000086">
    <property type="entry name" value="NUDIX_hydrolase_dom"/>
</dbReference>
<dbReference type="Pfam" id="PF15916">
    <property type="entry name" value="DUF4743"/>
    <property type="match status" value="1"/>
</dbReference>
<dbReference type="EMBL" id="JADGJD010002290">
    <property type="protein sequence ID" value="KAJ3033435.1"/>
    <property type="molecule type" value="Genomic_DNA"/>
</dbReference>
<dbReference type="PROSITE" id="PS51462">
    <property type="entry name" value="NUDIX"/>
    <property type="match status" value="1"/>
</dbReference>
<dbReference type="InterPro" id="IPR031804">
    <property type="entry name" value="DUF4743"/>
</dbReference>
<organism evidence="2 3">
    <name type="scientific">Rhizophlyctis rosea</name>
    <dbReference type="NCBI Taxonomy" id="64517"/>
    <lineage>
        <taxon>Eukaryota</taxon>
        <taxon>Fungi</taxon>
        <taxon>Fungi incertae sedis</taxon>
        <taxon>Chytridiomycota</taxon>
        <taxon>Chytridiomycota incertae sedis</taxon>
        <taxon>Chytridiomycetes</taxon>
        <taxon>Rhizophlyctidales</taxon>
        <taxon>Rhizophlyctidaceae</taxon>
        <taxon>Rhizophlyctis</taxon>
    </lineage>
</organism>
<dbReference type="PANTHER" id="PTHR13622:SF8">
    <property type="entry name" value="THIAMIN PYROPHOSPHOKINASE 1"/>
    <property type="match status" value="1"/>
</dbReference>
<dbReference type="CDD" id="cd03676">
    <property type="entry name" value="NUDIX_Tnr3_like"/>
    <property type="match status" value="1"/>
</dbReference>
<evidence type="ECO:0000313" key="3">
    <source>
        <dbReference type="Proteomes" id="UP001212841"/>
    </source>
</evidence>
<comment type="caution">
    <text evidence="2">The sequence shown here is derived from an EMBL/GenBank/DDBJ whole genome shotgun (WGS) entry which is preliminary data.</text>
</comment>